<keyword evidence="2" id="KW-1185">Reference proteome</keyword>
<dbReference type="EMBL" id="BGPR01002923">
    <property type="protein sequence ID" value="GBM81106.1"/>
    <property type="molecule type" value="Genomic_DNA"/>
</dbReference>
<name>A0A4Y2IW44_ARAVE</name>
<dbReference type="AlphaFoldDB" id="A0A4Y2IW44"/>
<dbReference type="Proteomes" id="UP000499080">
    <property type="component" value="Unassembled WGS sequence"/>
</dbReference>
<sequence>MMIGSSVDYVRSGVMRNVPATKAVEHLDATTSKFSGCALLASCPAYSYLPLRPFMGPLWLSYKSSASGWKVPGSKPSSTEYPSCLLYPLLWRRILEREEQVQASSLSDQRPK</sequence>
<reference evidence="1 2" key="1">
    <citation type="journal article" date="2019" name="Sci. Rep.">
        <title>Orb-weaving spider Araneus ventricosus genome elucidates the spidroin gene catalogue.</title>
        <authorList>
            <person name="Kono N."/>
            <person name="Nakamura H."/>
            <person name="Ohtoshi R."/>
            <person name="Moran D.A.P."/>
            <person name="Shinohara A."/>
            <person name="Yoshida Y."/>
            <person name="Fujiwara M."/>
            <person name="Mori M."/>
            <person name="Tomita M."/>
            <person name="Arakawa K."/>
        </authorList>
    </citation>
    <scope>NUCLEOTIDE SEQUENCE [LARGE SCALE GENOMIC DNA]</scope>
</reference>
<organism evidence="1 2">
    <name type="scientific">Araneus ventricosus</name>
    <name type="common">Orbweaver spider</name>
    <name type="synonym">Epeira ventricosa</name>
    <dbReference type="NCBI Taxonomy" id="182803"/>
    <lineage>
        <taxon>Eukaryota</taxon>
        <taxon>Metazoa</taxon>
        <taxon>Ecdysozoa</taxon>
        <taxon>Arthropoda</taxon>
        <taxon>Chelicerata</taxon>
        <taxon>Arachnida</taxon>
        <taxon>Araneae</taxon>
        <taxon>Araneomorphae</taxon>
        <taxon>Entelegynae</taxon>
        <taxon>Araneoidea</taxon>
        <taxon>Araneidae</taxon>
        <taxon>Araneus</taxon>
    </lineage>
</organism>
<evidence type="ECO:0000313" key="2">
    <source>
        <dbReference type="Proteomes" id="UP000499080"/>
    </source>
</evidence>
<proteinExistence type="predicted"/>
<evidence type="ECO:0000313" key="1">
    <source>
        <dbReference type="EMBL" id="GBM81106.1"/>
    </source>
</evidence>
<gene>
    <name evidence="1" type="ORF">AVEN_235560_1</name>
</gene>
<comment type="caution">
    <text evidence="1">The sequence shown here is derived from an EMBL/GenBank/DDBJ whole genome shotgun (WGS) entry which is preliminary data.</text>
</comment>
<protein>
    <submittedName>
        <fullName evidence="1">Uncharacterized protein</fullName>
    </submittedName>
</protein>
<accession>A0A4Y2IW44</accession>